<feature type="region of interest" description="Disordered" evidence="4">
    <location>
        <begin position="529"/>
        <end position="665"/>
    </location>
</feature>
<evidence type="ECO:0000256" key="2">
    <source>
        <dbReference type="ARBA" id="ARBA00022540"/>
    </source>
</evidence>
<gene>
    <name evidence="7" type="ORF">PGLA1383_LOCUS36299</name>
</gene>
<evidence type="ECO:0000313" key="7">
    <source>
        <dbReference type="EMBL" id="CAE8618696.1"/>
    </source>
</evidence>
<name>A0A813FXB5_POLGL</name>
<keyword evidence="5" id="KW-1133">Transmembrane helix</keyword>
<dbReference type="InterPro" id="IPR003890">
    <property type="entry name" value="MIF4G-like_typ-3"/>
</dbReference>
<keyword evidence="2" id="KW-0396">Initiation factor</keyword>
<dbReference type="Gene3D" id="1.25.40.180">
    <property type="match status" value="1"/>
</dbReference>
<dbReference type="OrthoDB" id="514777at2759"/>
<accession>A0A813FXB5</accession>
<evidence type="ECO:0000256" key="5">
    <source>
        <dbReference type="SAM" id="Phobius"/>
    </source>
</evidence>
<dbReference type="EMBL" id="CAJNNV010026638">
    <property type="protein sequence ID" value="CAE8618696.1"/>
    <property type="molecule type" value="Genomic_DNA"/>
</dbReference>
<keyword evidence="3" id="KW-0648">Protein biosynthesis</keyword>
<dbReference type="GO" id="GO:0003729">
    <property type="term" value="F:mRNA binding"/>
    <property type="evidence" value="ECO:0007669"/>
    <property type="project" value="TreeGrafter"/>
</dbReference>
<dbReference type="AlphaFoldDB" id="A0A813FXB5"/>
<dbReference type="PANTHER" id="PTHR23253">
    <property type="entry name" value="EUKARYOTIC TRANSLATION INITIATION FACTOR 4 GAMMA"/>
    <property type="match status" value="1"/>
</dbReference>
<dbReference type="GO" id="GO:0003743">
    <property type="term" value="F:translation initiation factor activity"/>
    <property type="evidence" value="ECO:0007669"/>
    <property type="project" value="UniProtKB-KW"/>
</dbReference>
<feature type="compositionally biased region" description="Low complexity" evidence="4">
    <location>
        <begin position="188"/>
        <end position="214"/>
    </location>
</feature>
<organism evidence="7 8">
    <name type="scientific">Polarella glacialis</name>
    <name type="common">Dinoflagellate</name>
    <dbReference type="NCBI Taxonomy" id="89957"/>
    <lineage>
        <taxon>Eukaryota</taxon>
        <taxon>Sar</taxon>
        <taxon>Alveolata</taxon>
        <taxon>Dinophyceae</taxon>
        <taxon>Suessiales</taxon>
        <taxon>Suessiaceae</taxon>
        <taxon>Polarella</taxon>
    </lineage>
</organism>
<dbReference type="SUPFAM" id="SSF48371">
    <property type="entry name" value="ARM repeat"/>
    <property type="match status" value="1"/>
</dbReference>
<comment type="similarity">
    <text evidence="1">Belongs to the eukaryotic initiation factor 4G family.</text>
</comment>
<feature type="compositionally biased region" description="Basic and acidic residues" evidence="4">
    <location>
        <begin position="543"/>
        <end position="563"/>
    </location>
</feature>
<dbReference type="PANTHER" id="PTHR23253:SF9">
    <property type="entry name" value="EUKARYOTIC TRANSLATION INITIATION FACTOR 4 GAMMA 2"/>
    <property type="match status" value="1"/>
</dbReference>
<keyword evidence="5" id="KW-0472">Membrane</keyword>
<feature type="compositionally biased region" description="Polar residues" evidence="4">
    <location>
        <begin position="564"/>
        <end position="576"/>
    </location>
</feature>
<dbReference type="Pfam" id="PF02854">
    <property type="entry name" value="MIF4G"/>
    <property type="match status" value="1"/>
</dbReference>
<dbReference type="SMART" id="SM00543">
    <property type="entry name" value="MIF4G"/>
    <property type="match status" value="1"/>
</dbReference>
<feature type="region of interest" description="Disordered" evidence="4">
    <location>
        <begin position="706"/>
        <end position="775"/>
    </location>
</feature>
<feature type="compositionally biased region" description="Basic and acidic residues" evidence="4">
    <location>
        <begin position="644"/>
        <end position="658"/>
    </location>
</feature>
<evidence type="ECO:0000259" key="6">
    <source>
        <dbReference type="SMART" id="SM00543"/>
    </source>
</evidence>
<reference evidence="7" key="1">
    <citation type="submission" date="2021-02" db="EMBL/GenBank/DDBJ databases">
        <authorList>
            <person name="Dougan E. K."/>
            <person name="Rhodes N."/>
            <person name="Thang M."/>
            <person name="Chan C."/>
        </authorList>
    </citation>
    <scope>NUCLEOTIDE SEQUENCE</scope>
</reference>
<comment type="caution">
    <text evidence="7">The sequence shown here is derived from an EMBL/GenBank/DDBJ whole genome shotgun (WGS) entry which is preliminary data.</text>
</comment>
<evidence type="ECO:0000313" key="8">
    <source>
        <dbReference type="Proteomes" id="UP000654075"/>
    </source>
</evidence>
<evidence type="ECO:0000256" key="4">
    <source>
        <dbReference type="SAM" id="MobiDB-lite"/>
    </source>
</evidence>
<feature type="compositionally biased region" description="Acidic residues" evidence="4">
    <location>
        <begin position="583"/>
        <end position="592"/>
    </location>
</feature>
<proteinExistence type="inferred from homology"/>
<feature type="region of interest" description="Disordered" evidence="4">
    <location>
        <begin position="151"/>
        <end position="224"/>
    </location>
</feature>
<feature type="compositionally biased region" description="Basic and acidic residues" evidence="4">
    <location>
        <begin position="151"/>
        <end position="164"/>
    </location>
</feature>
<feature type="domain" description="MIF4G" evidence="6">
    <location>
        <begin position="778"/>
        <end position="1009"/>
    </location>
</feature>
<evidence type="ECO:0000256" key="1">
    <source>
        <dbReference type="ARBA" id="ARBA00005775"/>
    </source>
</evidence>
<dbReference type="InterPro" id="IPR016024">
    <property type="entry name" value="ARM-type_fold"/>
</dbReference>
<sequence>MTQFLDSAMAGAEGCGPLLVGCASRPFRRRPALVQLCAALGMLGLAYVAFFRDGLTFVGSASLAARCPGLLLASSQGTPCRRAAEESSAHAAATASSASFLSGVSTASVALAAAAAAAALKFGGSRRSRSLKPRLSITGCRGAVLNRADKVEESKDKHEDDIECNKVQQAEEGVAPASSREALEQMQTSDAPAADSTSSEAPAAALTSSDASAAQCEEGDKEGDKSNGFSMVFRFAGALWETFVDVATSRSPSDGKKWEYRKGIEGMSLGSLSYEMLTVSKDSADFQELEKVYETGWGVPFVNFSTRSMLAATQDVCPPLLDNPYQVRPASRSATLEKEVHGRAPSMRGSEISRVQEVHKSHGFLKGEMNPSAEEFQPESNSRHLLIDPCGLQMSLAPQVLWVPSFDFEARAPVESKALVIRNPKTGEIIGAPAAMRPHASQPTEQGASPEVSKDSSKENRINLAGGAKWNADWSAAASLIAMRRQKLRSDHSTFSALNLDSLKQSPASSPLSEALRLRLRGSGLTSGVLLRPCKLPSNAAPKGEESPVKPEDTKDGGSEERSTSAGESSQPSSCAAVSETNSSEEPEESTPEEASASVVPVEQDSLNEAFFQSVKRSKRKTPKSTSPDVAVKELAEQETPPKLSEKKSTAEQVGQKEEPEEQAVSSLLRFRFAVADETCPAELDSLSAEVQSLYDMVRLASVVDEEEDGLQPSGKDFARTMSAPSAPPAESHCDRSLFGSRRGSRPDRVQRTNTLPAPSLQAYRPGATPKTPQEGLTRTVQSLLNKVCPESVATICEKISEVKVENTADLEIIISLIFKKALSEPHYVETYADLVFGLKPAFPEFASTDGGKPVSFKSTLLNICQAEFDALPTSMEPTSEELELHNSGELEFRRKQTKARVLANIKLIGHLFLRQLLSAKVIGSIIQELTLCGSADQVPEEHVIECAVELLMSIGHTLESMSAGKIALGQVCGRFKDLKQRVGLDKKPVYGKRIQFAIQDLLEVRAKGWTRKVFSGVAKTKEEIRREQQMDLKAQAMGKDVEVAEKVVAGARPLYIAAKKD</sequence>
<dbReference type="GO" id="GO:0016281">
    <property type="term" value="C:eukaryotic translation initiation factor 4F complex"/>
    <property type="evidence" value="ECO:0007669"/>
    <property type="project" value="TreeGrafter"/>
</dbReference>
<keyword evidence="5" id="KW-0812">Transmembrane</keyword>
<dbReference type="Proteomes" id="UP000654075">
    <property type="component" value="Unassembled WGS sequence"/>
</dbReference>
<evidence type="ECO:0000256" key="3">
    <source>
        <dbReference type="ARBA" id="ARBA00022917"/>
    </source>
</evidence>
<keyword evidence="8" id="KW-1185">Reference proteome</keyword>
<protein>
    <recommendedName>
        <fullName evidence="6">MIF4G domain-containing protein</fullName>
    </recommendedName>
</protein>
<feature type="region of interest" description="Disordered" evidence="4">
    <location>
        <begin position="433"/>
        <end position="459"/>
    </location>
</feature>
<feature type="transmembrane region" description="Helical" evidence="5">
    <location>
        <begin position="32"/>
        <end position="50"/>
    </location>
</feature>